<evidence type="ECO:0000256" key="2">
    <source>
        <dbReference type="SAM" id="Phobius"/>
    </source>
</evidence>
<feature type="transmembrane region" description="Helical" evidence="2">
    <location>
        <begin position="888"/>
        <end position="906"/>
    </location>
</feature>
<gene>
    <name evidence="3" type="ORF">CWO07_02125</name>
</gene>
<evidence type="ECO:0000313" key="3">
    <source>
        <dbReference type="EMBL" id="PTP39386.1"/>
    </source>
</evidence>
<comment type="caution">
    <text evidence="3">The sequence shown here is derived from an EMBL/GenBank/DDBJ whole genome shotgun (WGS) entry which is preliminary data.</text>
</comment>
<keyword evidence="2" id="KW-0472">Membrane</keyword>
<sequence>MTLILSTTNVNADVGEEEIDCLDGEIYSLKIEEGFDKSDLKNVSGLKPCNDFLKKQDHRLNIYLDILSSKKSVQENKGLIESKHGDFDNVLSSVEEENKLSYIIDALSYLTISVVSIYLTFLVFTSISSTKGYNMFKAVILTITLALVSFASFNVEKGLTTLSIYLSSKLNYVIVSSSDYSSAEEVSNFSGQNKRLAVMNKSNQDLIGAMLYQTTLKRVTDNSYRQTNLMSNIEIDVDLFGNGKDAKNPTIGQYIDYENNCLNTQVIDIDNEYNLHIMDFDMTKQLNIVNLKFGGETEEYNCKSNHFGLKSQSMKIVSKDVKLLKSFLLKEYELNDGKLGITSKIKAAMDSSISNSVKALDTATEKGSTNTSNLTNEIELAKRAVVAARSDNTSKDLTSEGKTLLKMIKRGYGSIFKYNKDDFLEPLDIVEFNTIKQQRYMFSRFFGETDDVDIINENIYKNGYYYLNEFLNETIDSAFDYECAIKDGGGFLLRKKSASAFNEIFSNKTVKKNNISVLIDGDINCYSFDKDTYQISALGNPEESDLAKQNYEDNVSALNYLFEVYKLASIELISEDEDLKNDVLLKYLDSLDTYVQSAANSNLLFVEAQNKIYRMIERTSQNLEITIYSGHDFLKPATYFNYDRHFENTINVDFKTFDQRYGNKYYDLSKMFIHFNKVNKEKKEEISMAMIKNKMKEGLKSFQDADFEMMIKESLKPECPIINSDGSCEVSIFQLLNVNTKNMAESSGILFATTAGTSFLSGTCNAATGGGSDGFNVGSVAAFSLAKLPCLAIEGTDALLTPVLRRILDGTILLTIAGVITSFIPTIVDFFITIMPIIIILPAIFSFFVVLIMETIRNTASVIMTENEDQVFSEFTNFKGTIHVLKSTVVRLCVVLVAPAIYLSLIMSKAIGSFAYNSLLNTGDSLLIFCISIVAFYTFVIVMSFYLLKMLFRMESEFLKSLEIKNEGVFTFSDKFGAAMSGFVFGQVLSSTASTTKNALMQSKIKGQKVAQDSAENEYNNVDNPKKKTKASLSTDEE</sequence>
<keyword evidence="2" id="KW-0812">Transmembrane</keyword>
<feature type="transmembrane region" description="Helical" evidence="2">
    <location>
        <begin position="133"/>
        <end position="153"/>
    </location>
</feature>
<keyword evidence="2" id="KW-1133">Transmembrane helix</keyword>
<evidence type="ECO:0000313" key="4">
    <source>
        <dbReference type="Proteomes" id="UP000244197"/>
    </source>
</evidence>
<dbReference type="EMBL" id="PIFK01000003">
    <property type="protein sequence ID" value="PTP39386.1"/>
    <property type="molecule type" value="Genomic_DNA"/>
</dbReference>
<feature type="transmembrane region" description="Helical" evidence="2">
    <location>
        <begin position="830"/>
        <end position="853"/>
    </location>
</feature>
<name>A0A2T5F0V4_VIBSP</name>
<reference evidence="3 4" key="1">
    <citation type="submission" date="2017-11" db="EMBL/GenBank/DDBJ databases">
        <title>Population delineation of vibrios coincides with oyster pathogenicity.</title>
        <authorList>
            <person name="Bruto M."/>
            <person name="Labreuche Y."/>
            <person name="James A."/>
            <person name="Piel D."/>
            <person name="Chenivesse S."/>
            <person name="Petton B."/>
            <person name="Polz M.F."/>
            <person name="Le Roux F."/>
        </authorList>
    </citation>
    <scope>NUCLEOTIDE SEQUENCE [LARGE SCALE GENOMIC DNA]</scope>
    <source>
        <strain evidence="3 4">FF_144</strain>
    </source>
</reference>
<feature type="transmembrane region" description="Helical" evidence="2">
    <location>
        <begin position="926"/>
        <end position="948"/>
    </location>
</feature>
<feature type="region of interest" description="Disordered" evidence="1">
    <location>
        <begin position="1012"/>
        <end position="1038"/>
    </location>
</feature>
<proteinExistence type="predicted"/>
<dbReference type="Proteomes" id="UP000244197">
    <property type="component" value="Unassembled WGS sequence"/>
</dbReference>
<protein>
    <submittedName>
        <fullName evidence="3">Uncharacterized protein</fullName>
    </submittedName>
</protein>
<evidence type="ECO:0000256" key="1">
    <source>
        <dbReference type="SAM" id="MobiDB-lite"/>
    </source>
</evidence>
<feature type="transmembrane region" description="Helical" evidence="2">
    <location>
        <begin position="106"/>
        <end position="127"/>
    </location>
</feature>
<accession>A0A2T5F0V4</accession>
<dbReference type="AlphaFoldDB" id="A0A2T5F0V4"/>
<organism evidence="3 4">
    <name type="scientific">Vibrio splendidus</name>
    <dbReference type="NCBI Taxonomy" id="29497"/>
    <lineage>
        <taxon>Bacteria</taxon>
        <taxon>Pseudomonadati</taxon>
        <taxon>Pseudomonadota</taxon>
        <taxon>Gammaproteobacteria</taxon>
        <taxon>Vibrionales</taxon>
        <taxon>Vibrionaceae</taxon>
        <taxon>Vibrio</taxon>
    </lineage>
</organism>